<dbReference type="HOGENOM" id="CLU_009834_7_6_4"/>
<dbReference type="InterPro" id="IPR001753">
    <property type="entry name" value="Enoyl-CoA_hydra/iso"/>
</dbReference>
<dbReference type="FunFam" id="3.90.226.10:FF:000009">
    <property type="entry name" value="Carnitinyl-CoA dehydratase"/>
    <property type="match status" value="1"/>
</dbReference>
<dbReference type="eggNOG" id="COG1024">
    <property type="taxonomic scope" value="Bacteria"/>
</dbReference>
<reference evidence="3" key="1">
    <citation type="submission" date="2009-08" db="EMBL/GenBank/DDBJ databases">
        <authorList>
            <consortium name="US DOE Joint Genome Institute"/>
            <person name="Lucas S."/>
            <person name="Copeland A."/>
            <person name="Lapidus A."/>
            <person name="Glavina del Rio T."/>
            <person name="Dalin E."/>
            <person name="Tice H."/>
            <person name="Bruce D."/>
            <person name="Barry K."/>
            <person name="Pitluck S."/>
            <person name="Lowry S."/>
            <person name="Larimer F."/>
            <person name="Land M."/>
            <person name="Hauser L."/>
            <person name="Kyrpides N."/>
            <person name="Ivanova N."/>
            <person name="McMahon K.D."/>
            <person name="Hugenholtz P."/>
        </authorList>
    </citation>
    <scope>NUCLEOTIDE SEQUENCE</scope>
    <source>
        <strain evidence="3">UW-1</strain>
    </source>
</reference>
<gene>
    <name evidence="3" type="ordered locus">CAP2UW1_1244</name>
</gene>
<evidence type="ECO:0000256" key="1">
    <source>
        <dbReference type="ARBA" id="ARBA00005254"/>
    </source>
</evidence>
<proteinExistence type="inferred from homology"/>
<keyword evidence="3" id="KW-0413">Isomerase</keyword>
<protein>
    <submittedName>
        <fullName evidence="3">Enoyl-CoA hydratase/isomerase</fullName>
    </submittedName>
</protein>
<dbReference type="KEGG" id="app:CAP2UW1_1244"/>
<dbReference type="GO" id="GO:0006635">
    <property type="term" value="P:fatty acid beta-oxidation"/>
    <property type="evidence" value="ECO:0007669"/>
    <property type="project" value="TreeGrafter"/>
</dbReference>
<keyword evidence="2" id="KW-0456">Lyase</keyword>
<dbReference type="GO" id="GO:0016829">
    <property type="term" value="F:lyase activity"/>
    <property type="evidence" value="ECO:0007669"/>
    <property type="project" value="UniProtKB-KW"/>
</dbReference>
<dbReference type="PANTHER" id="PTHR11941">
    <property type="entry name" value="ENOYL-COA HYDRATASE-RELATED"/>
    <property type="match status" value="1"/>
</dbReference>
<dbReference type="SUPFAM" id="SSF52096">
    <property type="entry name" value="ClpP/crotonase"/>
    <property type="match status" value="1"/>
</dbReference>
<accession>C7RRT3</accession>
<dbReference type="AlphaFoldDB" id="C7RRT3"/>
<dbReference type="CDD" id="cd06558">
    <property type="entry name" value="crotonase-like"/>
    <property type="match status" value="1"/>
</dbReference>
<dbReference type="EMBL" id="CP001715">
    <property type="protein sequence ID" value="ACV34572.1"/>
    <property type="molecule type" value="Genomic_DNA"/>
</dbReference>
<dbReference type="STRING" id="522306.CAP2UW1_1244"/>
<dbReference type="GO" id="GO:0016853">
    <property type="term" value="F:isomerase activity"/>
    <property type="evidence" value="ECO:0007669"/>
    <property type="project" value="UniProtKB-KW"/>
</dbReference>
<dbReference type="Gene3D" id="3.90.226.10">
    <property type="entry name" value="2-enoyl-CoA Hydratase, Chain A, domain 1"/>
    <property type="match status" value="1"/>
</dbReference>
<dbReference type="PANTHER" id="PTHR11941:SF54">
    <property type="entry name" value="ENOYL-COA HYDRATASE, MITOCHONDRIAL"/>
    <property type="match status" value="1"/>
</dbReference>
<evidence type="ECO:0000256" key="2">
    <source>
        <dbReference type="ARBA" id="ARBA00023239"/>
    </source>
</evidence>
<dbReference type="Pfam" id="PF00378">
    <property type="entry name" value="ECH_1"/>
    <property type="match status" value="1"/>
</dbReference>
<comment type="similarity">
    <text evidence="1">Belongs to the enoyl-CoA hydratase/isomerase family.</text>
</comment>
<evidence type="ECO:0000313" key="3">
    <source>
        <dbReference type="EMBL" id="ACV34572.1"/>
    </source>
</evidence>
<organism evidence="3">
    <name type="scientific">Accumulibacter regalis</name>
    <dbReference type="NCBI Taxonomy" id="522306"/>
    <lineage>
        <taxon>Bacteria</taxon>
        <taxon>Pseudomonadati</taxon>
        <taxon>Pseudomonadota</taxon>
        <taxon>Betaproteobacteria</taxon>
        <taxon>Candidatus Accumulibacter</taxon>
    </lineage>
</organism>
<reference evidence="3" key="2">
    <citation type="submission" date="2009-09" db="EMBL/GenBank/DDBJ databases">
        <title>Complete sequence of chromosome of Candidatus Accumulibacter phosphatis clade IIA str. UW-1.</title>
        <authorList>
            <consortium name="US DOE Joint Genome Institute"/>
            <person name="Martin H.G."/>
            <person name="Ivanova N."/>
            <person name="Kunin V."/>
            <person name="Warnecke F."/>
            <person name="Barry K."/>
            <person name="He S."/>
            <person name="Salamov A."/>
            <person name="Szeto E."/>
            <person name="Dalin E."/>
            <person name="Pangilinan J.L."/>
            <person name="Lapidus A."/>
            <person name="Lowry S."/>
            <person name="Kyrpides N.C."/>
            <person name="McMahon K.D."/>
            <person name="Hugenholtz P."/>
        </authorList>
    </citation>
    <scope>NUCLEOTIDE SEQUENCE [LARGE SCALE GENOMIC DNA]</scope>
    <source>
        <strain evidence="3">UW-1</strain>
    </source>
</reference>
<sequence>MSDSSIVVFEQHAGIVVLTLNRPEALNALNLAVLQQLAALLDRLRTDAAVRAVILTGGGTRAFCAGADIRQLNSASPLAVREFARLAVEVNCRIETLGKPVVAAINGAALGGGLELAEACTLRIAARGARLGHPEVQIGAIAGFGGTTRLPRLVGRGRAAEMLLRGRAVDADEALQIGLVQSVVPVDRLLDEAQVFLADILAQSPTAVRLTWEAMHRGLNLSLDDSAQLGADYFGLVAASEDFRIGTTAFLNKQQPRWTGQ</sequence>
<dbReference type="InterPro" id="IPR029045">
    <property type="entry name" value="ClpP/crotonase-like_dom_sf"/>
</dbReference>
<dbReference type="OrthoDB" id="5291143at2"/>
<name>C7RRT3_ACCRE</name>